<proteinExistence type="predicted"/>
<dbReference type="GeneID" id="77931479"/>
<dbReference type="Proteomes" id="UP000683386">
    <property type="component" value="Segment"/>
</dbReference>
<dbReference type="EMBL" id="MW822144">
    <property type="protein sequence ID" value="QWT29788.1"/>
    <property type="molecule type" value="Genomic_DNA"/>
</dbReference>
<sequence length="182" mass="20772">MGKNAPGTKSFPTSSRYNKEKEAADAARMFALRTGEEDGTKYTLARVADIMECSVFRVQKLLNKYTPKLLEKDASHHRDIEIGKLDLLEERLWTMIDEDYYTVSQGHVVYMDTGDPVPDIDPVMKIIDRLLKVMERRSKLLGLDKPVRVEATIHTMDNVDMELAEMIRRGRADQDGSNHSRG</sequence>
<reference evidence="1" key="1">
    <citation type="submission" date="2021-03" db="EMBL/GenBank/DDBJ databases">
        <authorList>
            <person name="Alqahtani R."/>
            <person name="Behailu E."/>
            <person name="Cappabianca D.W."/>
            <person name="Csanadi-Schwartz K.M."/>
            <person name="Dalal A.S."/>
            <person name="Fahim M.S."/>
            <person name="Franklin J.M."/>
            <person name="Gluckman M.H."/>
            <person name="Levine C.J."/>
            <person name="Martin N."/>
            <person name="Milza N."/>
            <person name="Najmabadi R."/>
            <person name="Newman A.M."/>
            <person name="Pajunar M."/>
            <person name="Qalawee I."/>
            <person name="Rizvi A."/>
            <person name="Samuel A."/>
            <person name="Smith A."/>
            <person name="Swann F.E."/>
            <person name="Sweeney P."/>
            <person name="Torres N.R."/>
            <person name="Ventrone L."/>
            <person name="Ventura L."/>
            <person name="Wroe M."/>
            <person name="Acquaye N.A."/>
            <person name="Agnes T.J."/>
            <person name="Ahmed A."/>
            <person name="Ahmed S."/>
            <person name="Amodu B.A."/>
            <person name="Arefeayne N.F."/>
            <person name="Asamoah-Frimpong E.A."/>
            <person name="Attaran A."/>
            <person name="Barragan J.M."/>
            <person name="Baumgarten L.N."/>
            <person name="Berhane B."/>
            <person name="Beyene A."/>
            <person name="Bhattarai B."/>
            <person name="Biondokin D.V."/>
            <person name="Boone B.K."/>
            <person name="Burney S.Z."/>
            <person name="Cayanan J.-R.T."/>
            <person name="Cesta G."/>
            <person name="Chang J."/>
            <person name="Chavez J."/>
            <person name="Chorbajian C."/>
            <person name="Christian S."/>
            <person name="Corns J.R."/>
            <person name="Corns N.R."/>
            <person name="Cowan J.T."/>
            <person name="Coyne C."/>
            <person name="Dadzie B."/>
            <person name="Datu D.-L.V."/>
            <person name="Deng B.C."/>
            <person name="Der L."/>
            <person name="Dickerson K."/>
            <person name="Dozier E."/>
            <person name="Egbunine A.O."/>
            <person name="Farooq M."/>
            <person name="Fonge A.E."/>
            <person name="Ghomsi-Nono M.P."/>
            <person name="Giampietro H."/>
            <person name="Gunnison R.P."/>
            <person name="Han S.H."/>
            <person name="Hennigan A.J."/>
            <person name="Hong A.N."/>
            <person name="Ijomor E.C."/>
            <person name="Jalali A."/>
            <person name="Jamil T.Z."/>
            <person name="Jenkins C.R."/>
            <person name="Joseph M.A."/>
            <person name="Jowanowitch O.J."/>
            <person name="Kang D."/>
            <person name="Khan A."/>
            <person name="Khan Z.K."/>
            <person name="Kiewe T."/>
            <person name="Kjerulf A.B."/>
            <person name="Kolosey V."/>
            <person name="Kurup M."/>
            <person name="Lee V.H."/>
            <person name="Llontop-Maldonado V."/>
            <person name="Long P."/>
            <person name="Lu N."/>
            <person name="Majekodunmi A."/>
            <person name="Malik H.W."/>
            <person name="Marcellino S.C."/>
            <person name="Martinez L.A."/>
            <person name="Meher F.N."/>
            <person name="Michelin M.A."/>
            <person name="Mitchell K.G."/>
            <person name="Mullens W.J."/>
            <person name="Nwakama C."/>
            <person name="Nwosu F.T."/>
            <person name="Oboh E.C."/>
            <person name="Odujinrin O."/>
            <person name="Ogunsan O."/>
            <person name="O'Neill K."/>
            <person name="Oxlaj J.A."/>
            <person name="Patel A.K."/>
            <person name="Patel B.R."/>
            <person name="Pham Q."/>
            <person name="Porter J."/>
            <person name="Portes J."/>
            <person name="Prokopenko A."/>
            <person name="Quraishi M."/>
            <person name="Qureshi M.-A."/>
            <person name="Rivera A."/>
            <person name="Rubalsky V."/>
            <person name="Saikali Y."/>
            <person name="Saqaf K."/>
            <person name="Saroya S.R."/>
            <person name="Seas A."/>
            <person name="Shadrick R.E."/>
            <person name="Sharda N."/>
            <person name="Sigindere M.T."/>
            <person name="Simbi V.G."/>
            <person name="Thuzar C."/>
            <person name="Tran K."/>
            <person name="Tran V.D."/>
            <person name="Trang W."/>
            <person name="Vaishnav N."/>
            <person name="Vuong K."/>
            <person name="Walker C."/>
            <person name="Wallace S.A."/>
            <person name="Warfield J.C."/>
            <person name="Wikina T."/>
            <person name="Wobbeking F.T."/>
            <person name="Worrent L.D."/>
            <person name="Yan T."/>
            <person name="Zehra A."/>
            <person name="Avazpour P."/>
            <person name="Kim F.M."/>
            <person name="Mason K."/>
            <person name="Nguyen D.A."/>
            <person name="Pettit S.M."/>
            <person name="Zhou O.J."/>
            <person name="Brissett D.L."/>
            <person name="Gualtieri C."/>
            <person name="Hufford T.M."/>
            <person name="Ko J.M."/>
            <person name="Novak J.K."/>
            <person name="Smith Z.M."/>
            <person name="Mayer-Bacon C."/>
            <person name="Erill I."/>
            <person name="Caruso S.M."/>
            <person name="Garlena R.A."/>
            <person name="Russell D.A."/>
            <person name="Pope W.H."/>
            <person name="Jacobs-Sera D."/>
            <person name="Hatfull G.F."/>
        </authorList>
    </citation>
    <scope>NUCLEOTIDE SEQUENCE</scope>
</reference>
<keyword evidence="2" id="KW-1185">Reference proteome</keyword>
<evidence type="ECO:0000313" key="2">
    <source>
        <dbReference type="Proteomes" id="UP000683386"/>
    </source>
</evidence>
<dbReference type="RefSeq" id="YP_010655613.1">
    <property type="nucleotide sequence ID" value="NC_070830.1"/>
</dbReference>
<evidence type="ECO:0000313" key="1">
    <source>
        <dbReference type="EMBL" id="QWT29788.1"/>
    </source>
</evidence>
<name>A0A8F2E6N0_9CAUD</name>
<dbReference type="KEGG" id="vg:77931479"/>
<gene>
    <name evidence="1" type="primary">7</name>
    <name evidence="1" type="ORF">SEA_KIMJONGPHILL_7</name>
</gene>
<protein>
    <submittedName>
        <fullName evidence="1">Terminase small subunit</fullName>
    </submittedName>
</protein>
<accession>A0A8F2E6N0</accession>
<organism evidence="1 2">
    <name type="scientific">Streptomyces phage KimJongPhill</name>
    <dbReference type="NCBI Taxonomy" id="2848886"/>
    <lineage>
        <taxon>Viruses</taxon>
        <taxon>Duplodnaviria</taxon>
        <taxon>Heunggongvirae</taxon>
        <taxon>Uroviricota</taxon>
        <taxon>Caudoviricetes</taxon>
        <taxon>Zukovirus</taxon>
        <taxon>Zukovirus phill</taxon>
    </lineage>
</organism>